<proteinExistence type="inferred from homology"/>
<evidence type="ECO:0000259" key="3">
    <source>
        <dbReference type="Pfam" id="PF02550"/>
    </source>
</evidence>
<dbReference type="SUPFAM" id="SSF100950">
    <property type="entry name" value="NagB/RpiA/CoA transferase-like"/>
    <property type="match status" value="2"/>
</dbReference>
<dbReference type="GO" id="GO:0008775">
    <property type="term" value="F:acetate CoA-transferase activity"/>
    <property type="evidence" value="ECO:0007669"/>
    <property type="project" value="InterPro"/>
</dbReference>
<dbReference type="Gene3D" id="3.40.1080.20">
    <property type="entry name" value="Acetyl-CoA hydrolase/transferase C-terminal domain"/>
    <property type="match status" value="1"/>
</dbReference>
<feature type="domain" description="Acetyl-CoA hydrolase/transferase N-terminal" evidence="3">
    <location>
        <begin position="69"/>
        <end position="173"/>
    </location>
</feature>
<sequence>MTHYLVQESFDLATWVREGDTVLWGQANAEPLPLTRALMAQRERIGRFRVVLGIASSDACRAEHADYVEFVSYGGSGANRALANAGVLDVLPCHYSQLPALLRDGALRVDVLLLQVAGPDEAGRYSLSLAHEYLLPALDSARVVIAEVNRQAPWVYGERSLALDRFDAVLLSDRPVLEQARTASTSCDERIARHVARYIEDGATLQTGIGSIPDAVLGSLTAHRDLGVHSGSIGDGVARLMNCGVISNARKSIDRGKTVAGVLIGSDVLHRFAHRNPHLLMRSTDYVHHPDVLSRIDRFVAINSAIEVDLTGQVNAEVANGTYLGAVGGAGDFLRGAARSRGGVPIIALPSMSHARSRIVAQLNGPVSTSRSDVGLIVTEFGAADLRGLSLKQRVSRMVDIAHPDVRDELACAGRI</sequence>
<dbReference type="Gene3D" id="3.30.750.70">
    <property type="entry name" value="4-hydroxybutyrate coenzyme like domains"/>
    <property type="match status" value="1"/>
</dbReference>
<reference evidence="6 7" key="1">
    <citation type="submission" date="2019-09" db="EMBL/GenBank/DDBJ databases">
        <authorList>
            <person name="Depoorter E."/>
        </authorList>
    </citation>
    <scope>NUCLEOTIDE SEQUENCE [LARGE SCALE GENOMIC DNA]</scope>
    <source>
        <strain evidence="6">LMG 20980</strain>
    </source>
</reference>
<evidence type="ECO:0000256" key="1">
    <source>
        <dbReference type="ARBA" id="ARBA00009632"/>
    </source>
</evidence>
<keyword evidence="6" id="KW-0378">Hydrolase</keyword>
<evidence type="ECO:0000256" key="2">
    <source>
        <dbReference type="ARBA" id="ARBA00022679"/>
    </source>
</evidence>
<dbReference type="Pfam" id="PF02550">
    <property type="entry name" value="AcetylCoA_hydro"/>
    <property type="match status" value="1"/>
</dbReference>
<evidence type="ECO:0000259" key="4">
    <source>
        <dbReference type="Pfam" id="PF13336"/>
    </source>
</evidence>
<dbReference type="InterPro" id="IPR026888">
    <property type="entry name" value="AcetylCoA_hyd_C"/>
</dbReference>
<name>A0A6P2GJH0_9BURK</name>
<dbReference type="Proteomes" id="UP000755577">
    <property type="component" value="Unassembled WGS sequence"/>
</dbReference>
<evidence type="ECO:0000313" key="6">
    <source>
        <dbReference type="EMBL" id="VVU54114.1"/>
    </source>
</evidence>
<feature type="domain" description="Acetyl-CoA hydrolase/transferase C-terminal" evidence="4">
    <location>
        <begin position="265"/>
        <end position="411"/>
    </location>
</feature>
<dbReference type="Proteomes" id="UP000494201">
    <property type="component" value="Unassembled WGS sequence"/>
</dbReference>
<dbReference type="PANTHER" id="PTHR21432">
    <property type="entry name" value="ACETYL-COA HYDROLASE-RELATED"/>
    <property type="match status" value="1"/>
</dbReference>
<gene>
    <name evidence="6" type="ORF">BAN20980_06749</name>
    <name evidence="5" type="ORF">JQK92_13525</name>
</gene>
<dbReference type="EMBL" id="CABVLY010000047">
    <property type="protein sequence ID" value="VVU54114.1"/>
    <property type="molecule type" value="Genomic_DNA"/>
</dbReference>
<keyword evidence="8" id="KW-1185">Reference proteome</keyword>
<dbReference type="GeneID" id="56504836"/>
<protein>
    <submittedName>
        <fullName evidence="5 6">Acetyl-CoA hydrolase</fullName>
    </submittedName>
</protein>
<dbReference type="GO" id="GO:0016787">
    <property type="term" value="F:hydrolase activity"/>
    <property type="evidence" value="ECO:0007669"/>
    <property type="project" value="UniProtKB-KW"/>
</dbReference>
<dbReference type="AlphaFoldDB" id="A0A6P2GJH0"/>
<dbReference type="InterPro" id="IPR037171">
    <property type="entry name" value="NagB/RpiA_transferase-like"/>
</dbReference>
<dbReference type="Gene3D" id="3.40.1080.10">
    <property type="entry name" value="Glutaconate Coenzyme A-transferase"/>
    <property type="match status" value="1"/>
</dbReference>
<organism evidence="6 7">
    <name type="scientific">Burkholderia anthina</name>
    <dbReference type="NCBI Taxonomy" id="179879"/>
    <lineage>
        <taxon>Bacteria</taxon>
        <taxon>Pseudomonadati</taxon>
        <taxon>Pseudomonadota</taxon>
        <taxon>Betaproteobacteria</taxon>
        <taxon>Burkholderiales</taxon>
        <taxon>Burkholderiaceae</taxon>
        <taxon>Burkholderia</taxon>
        <taxon>Burkholderia cepacia complex</taxon>
    </lineage>
</organism>
<accession>A0A6P2GJH0</accession>
<dbReference type="InterPro" id="IPR038460">
    <property type="entry name" value="AcetylCoA_hyd_C_sf"/>
</dbReference>
<evidence type="ECO:0000313" key="7">
    <source>
        <dbReference type="Proteomes" id="UP000494201"/>
    </source>
</evidence>
<dbReference type="PANTHER" id="PTHR21432:SF20">
    <property type="entry name" value="ACETYL-COA HYDROLASE"/>
    <property type="match status" value="1"/>
</dbReference>
<dbReference type="RefSeq" id="WP_096508905.1">
    <property type="nucleotide sequence ID" value="NZ_CABVLY010000047.1"/>
</dbReference>
<evidence type="ECO:0000313" key="8">
    <source>
        <dbReference type="Proteomes" id="UP000755577"/>
    </source>
</evidence>
<comment type="similarity">
    <text evidence="1">Belongs to the acetyl-CoA hydrolase/transferase family.</text>
</comment>
<dbReference type="EMBL" id="JAFCIQ010000007">
    <property type="protein sequence ID" value="MBM2767449.1"/>
    <property type="molecule type" value="Genomic_DNA"/>
</dbReference>
<dbReference type="Pfam" id="PF13336">
    <property type="entry name" value="AcetylCoA_hyd_C"/>
    <property type="match status" value="1"/>
</dbReference>
<dbReference type="GO" id="GO:0006083">
    <property type="term" value="P:acetate metabolic process"/>
    <property type="evidence" value="ECO:0007669"/>
    <property type="project" value="InterPro"/>
</dbReference>
<keyword evidence="2" id="KW-0808">Transferase</keyword>
<dbReference type="InterPro" id="IPR046433">
    <property type="entry name" value="ActCoA_hydro"/>
</dbReference>
<evidence type="ECO:0000313" key="5">
    <source>
        <dbReference type="EMBL" id="MBM2767449.1"/>
    </source>
</evidence>
<reference evidence="5 8" key="2">
    <citation type="submission" date="2021-02" db="EMBL/GenBank/DDBJ databases">
        <title>Draft genome of the type strains Burkholderia anthina DSM16086.</title>
        <authorList>
            <person name="Hertel R."/>
            <person name="Meissner J."/>
            <person name="Poehlein A."/>
            <person name="Daniel R."/>
            <person name="Commichau F.M."/>
        </authorList>
    </citation>
    <scope>NUCLEOTIDE SEQUENCE [LARGE SCALE GENOMIC DNA]</scope>
    <source>
        <strain evidence="5 8">DSM 16086</strain>
    </source>
</reference>
<dbReference type="InterPro" id="IPR003702">
    <property type="entry name" value="ActCoA_hydro_N"/>
</dbReference>